<dbReference type="PANTHER" id="PTHR40943:SF1">
    <property type="entry name" value="CYTOPLASMIC PROTEIN"/>
    <property type="match status" value="1"/>
</dbReference>
<evidence type="ECO:0000313" key="3">
    <source>
        <dbReference type="Proteomes" id="UP000501648"/>
    </source>
</evidence>
<reference evidence="2 3" key="1">
    <citation type="journal article" date="2012" name="J. Bacteriol.">
        <title>Genome sequence of the pathogenic Herbaspirillum seropedicae strain Os34, isolated from rice roots.</title>
        <authorList>
            <person name="Ye W."/>
            <person name="Ye S."/>
            <person name="Liu J."/>
            <person name="Chang S."/>
            <person name="Chen M."/>
            <person name="Zhu B."/>
            <person name="Guo L."/>
            <person name="An Q."/>
        </authorList>
    </citation>
    <scope>NUCLEOTIDE SEQUENCE [LARGE SCALE GENOMIC DNA]</scope>
    <source>
        <strain evidence="2 3">Os34</strain>
    </source>
</reference>
<dbReference type="Gene3D" id="2.60.120.10">
    <property type="entry name" value="Jelly Rolls"/>
    <property type="match status" value="1"/>
</dbReference>
<protein>
    <submittedName>
        <fullName evidence="2">DUF861 domain-containing protein</fullName>
    </submittedName>
</protein>
<dbReference type="PANTHER" id="PTHR40943">
    <property type="entry name" value="CYTOPLASMIC PROTEIN-RELATED"/>
    <property type="match status" value="1"/>
</dbReference>
<organism evidence="2 3">
    <name type="scientific">Herbaspirillum rubrisubalbicans Os34</name>
    <dbReference type="NCBI Taxonomy" id="1235827"/>
    <lineage>
        <taxon>Bacteria</taxon>
        <taxon>Pseudomonadati</taxon>
        <taxon>Pseudomonadota</taxon>
        <taxon>Betaproteobacteria</taxon>
        <taxon>Burkholderiales</taxon>
        <taxon>Oxalobacteraceae</taxon>
        <taxon>Herbaspirillum</taxon>
    </lineage>
</organism>
<dbReference type="AlphaFoldDB" id="A0A6M3ZLM9"/>
<gene>
    <name evidence="2" type="ORF">C798_04500</name>
</gene>
<dbReference type="InterPro" id="IPR011051">
    <property type="entry name" value="RmlC_Cupin_sf"/>
</dbReference>
<feature type="domain" description="(S)-ureidoglycine aminohydrolase cupin" evidence="1">
    <location>
        <begin position="44"/>
        <end position="117"/>
    </location>
</feature>
<dbReference type="Proteomes" id="UP000501648">
    <property type="component" value="Chromosome"/>
</dbReference>
<evidence type="ECO:0000259" key="1">
    <source>
        <dbReference type="Pfam" id="PF05899"/>
    </source>
</evidence>
<sequence>MNIIEISHAPRREDMQAIGPVSVLGATIEAGEAQAYATGTFGAPGDAVSAGYFGVTRSTFRMTYPFNEQATVAEGSVRLTDLATGNSLSFGKGDSWFVKQGSEILWEIQSDFFVKHFFAVANP</sequence>
<dbReference type="SUPFAM" id="SSF51182">
    <property type="entry name" value="RmlC-like cupins"/>
    <property type="match status" value="1"/>
</dbReference>
<dbReference type="EMBL" id="CP008956">
    <property type="protein sequence ID" value="QJP99508.1"/>
    <property type="molecule type" value="Genomic_DNA"/>
</dbReference>
<accession>A0A6M3ZLM9</accession>
<name>A0A6M3ZLM9_9BURK</name>
<evidence type="ECO:0000313" key="2">
    <source>
        <dbReference type="EMBL" id="QJP99508.1"/>
    </source>
</evidence>
<dbReference type="Pfam" id="PF05899">
    <property type="entry name" value="Cupin_3"/>
    <property type="match status" value="1"/>
</dbReference>
<dbReference type="InterPro" id="IPR014710">
    <property type="entry name" value="RmlC-like_jellyroll"/>
</dbReference>
<dbReference type="InterPro" id="IPR008579">
    <property type="entry name" value="UGlyAH_Cupin_dom"/>
</dbReference>
<proteinExistence type="predicted"/>
<dbReference type="RefSeq" id="WP_017451303.1">
    <property type="nucleotide sequence ID" value="NZ_CP008956.1"/>
</dbReference>